<evidence type="ECO:0000313" key="2">
    <source>
        <dbReference type="Proteomes" id="UP000054047"/>
    </source>
</evidence>
<dbReference type="Proteomes" id="UP000054047">
    <property type="component" value="Unassembled WGS sequence"/>
</dbReference>
<reference evidence="1 2" key="1">
    <citation type="submission" date="2013-12" db="EMBL/GenBank/DDBJ databases">
        <title>Draft genome of the parsitic nematode Ancylostoma duodenale.</title>
        <authorList>
            <person name="Mitreva M."/>
        </authorList>
    </citation>
    <scope>NUCLEOTIDE SEQUENCE [LARGE SCALE GENOMIC DNA]</scope>
    <source>
        <strain evidence="1 2">Zhejiang</strain>
    </source>
</reference>
<evidence type="ECO:0000313" key="1">
    <source>
        <dbReference type="EMBL" id="KIH66210.1"/>
    </source>
</evidence>
<proteinExistence type="predicted"/>
<sequence>MFLDLDAEDSLGGDANIKVTPSLQTAHDATSSKQSAEMNATLSLQAANVSATQESQAADMSYTMRTFRPSTATTRNRTFVTPVTLSPEERANLTDSLKNILNTLQSVVNASNPSGSDIVDFMAQMQPEELAPIVNQMLGGQVQVTGNMTTDQIIEQLKQHMNVTNEALSNKFSEMIKELSGITINSPDSLIGVLSTLNSVLTGSNSWSVNGGLPSISGQLFGTIHAAKFRAVASKFAVSVSGNEVFIVGDIRPARLQNDRPVVMTTDGDSVGIEGEYSGNMDASCKPGPYKKRMLCSGKYTYRLENNAELISTSIPPTTAYRIQLWNASALSYDGKAQNLKNTSITAWIPIRDATLVMKDPVDVLDKMAMGAPFQGESLSFKTDFEGFSYTVTYGYFAQCVKLSGPQNH</sequence>
<accession>A0A0C2GXF9</accession>
<dbReference type="EMBL" id="KN727216">
    <property type="protein sequence ID" value="KIH66210.1"/>
    <property type="molecule type" value="Genomic_DNA"/>
</dbReference>
<organism evidence="1 2">
    <name type="scientific">Ancylostoma duodenale</name>
    <dbReference type="NCBI Taxonomy" id="51022"/>
    <lineage>
        <taxon>Eukaryota</taxon>
        <taxon>Metazoa</taxon>
        <taxon>Ecdysozoa</taxon>
        <taxon>Nematoda</taxon>
        <taxon>Chromadorea</taxon>
        <taxon>Rhabditida</taxon>
        <taxon>Rhabditina</taxon>
        <taxon>Rhabditomorpha</taxon>
        <taxon>Strongyloidea</taxon>
        <taxon>Ancylostomatidae</taxon>
        <taxon>Ancylostomatinae</taxon>
        <taxon>Ancylostoma</taxon>
    </lineage>
</organism>
<name>A0A0C2GXF9_9BILA</name>
<protein>
    <submittedName>
        <fullName evidence="1">Uncharacterized protein</fullName>
    </submittedName>
</protein>
<gene>
    <name evidence="1" type="ORF">ANCDUO_03463</name>
</gene>
<dbReference type="OrthoDB" id="5875996at2759"/>
<keyword evidence="2" id="KW-1185">Reference proteome</keyword>
<dbReference type="AlphaFoldDB" id="A0A0C2GXF9"/>